<gene>
    <name evidence="2" type="ORF">BWY73_01244</name>
</gene>
<dbReference type="PANTHER" id="PTHR43249">
    <property type="entry name" value="UDP-N-ACETYL-2-AMINO-2-DEOXY-D-GLUCURONATE OXIDASE"/>
    <property type="match status" value="1"/>
</dbReference>
<dbReference type="Gene3D" id="3.40.50.720">
    <property type="entry name" value="NAD(P)-binding Rossmann-like Domain"/>
    <property type="match status" value="1"/>
</dbReference>
<dbReference type="SUPFAM" id="SSF55347">
    <property type="entry name" value="Glyceraldehyde-3-phosphate dehydrogenase-like, C-terminal domain"/>
    <property type="match status" value="1"/>
</dbReference>
<protein>
    <recommendedName>
        <fullName evidence="1">GFO/IDH/MocA-like oxidoreductase domain-containing protein</fullName>
    </recommendedName>
</protein>
<dbReference type="AlphaFoldDB" id="A0A1V5MC90"/>
<sequence length="286" mass="32344">MRGADALVDAAEKSGRVFGVIHQYRTLPAIRLARELVESGRIGPVRRTLLVDPWYRSQAYYESSNWRATWAGEGGGVLINQAPHSIDFFLWLGGRPGRVTARTRNRLHDIEVEDEADALLEYPNGAWGYYYASTCDLETGPMFEISGDRGRLIYRDGRLELVTVPVDLSVHSRRAADMWDLPRLERSEPPLPGTASGHREIIRNFCAAILEGEPLIAPGSEGLWSVEFINALILSGRQGRPVDLPLDRDEYDRLLEDLRRNSRPKQVVRIQRKVDPKFKINQGKAK</sequence>
<evidence type="ECO:0000259" key="1">
    <source>
        <dbReference type="Pfam" id="PF22725"/>
    </source>
</evidence>
<accession>A0A1V5MC90</accession>
<name>A0A1V5MC90_UNCT6</name>
<dbReference type="InterPro" id="IPR052515">
    <property type="entry name" value="Gfo/Idh/MocA_Oxidoreductase"/>
</dbReference>
<dbReference type="PANTHER" id="PTHR43249:SF1">
    <property type="entry name" value="D-GLUCOSIDE 3-DEHYDROGENASE"/>
    <property type="match status" value="1"/>
</dbReference>
<feature type="domain" description="GFO/IDH/MocA-like oxidoreductase" evidence="1">
    <location>
        <begin position="31"/>
        <end position="152"/>
    </location>
</feature>
<dbReference type="Pfam" id="PF22725">
    <property type="entry name" value="GFO_IDH_MocA_C3"/>
    <property type="match status" value="1"/>
</dbReference>
<proteinExistence type="predicted"/>
<dbReference type="EMBL" id="MWAK01000228">
    <property type="protein sequence ID" value="OPZ90796.1"/>
    <property type="molecule type" value="Genomic_DNA"/>
</dbReference>
<evidence type="ECO:0000313" key="2">
    <source>
        <dbReference type="EMBL" id="OPZ90796.1"/>
    </source>
</evidence>
<evidence type="ECO:0000313" key="3">
    <source>
        <dbReference type="Proteomes" id="UP000485484"/>
    </source>
</evidence>
<dbReference type="InterPro" id="IPR055170">
    <property type="entry name" value="GFO_IDH_MocA-like_dom"/>
</dbReference>
<organism evidence="2 3">
    <name type="scientific">candidate division TA06 bacterium ADurb.Bin417</name>
    <dbReference type="NCBI Taxonomy" id="1852828"/>
    <lineage>
        <taxon>Bacteria</taxon>
        <taxon>Bacteria division TA06</taxon>
    </lineage>
</organism>
<dbReference type="Gene3D" id="3.30.360.10">
    <property type="entry name" value="Dihydrodipicolinate Reductase, domain 2"/>
    <property type="match status" value="1"/>
</dbReference>
<dbReference type="Proteomes" id="UP000485484">
    <property type="component" value="Unassembled WGS sequence"/>
</dbReference>
<comment type="caution">
    <text evidence="2">The sequence shown here is derived from an EMBL/GenBank/DDBJ whole genome shotgun (WGS) entry which is preliminary data.</text>
</comment>
<reference evidence="2 3" key="1">
    <citation type="submission" date="2017-02" db="EMBL/GenBank/DDBJ databases">
        <title>Delving into the versatile metabolic prowess of the omnipresent phylum Bacteroidetes.</title>
        <authorList>
            <person name="Nobu M.K."/>
            <person name="Mei R."/>
            <person name="Narihiro T."/>
            <person name="Kuroda K."/>
            <person name="Liu W.-T."/>
        </authorList>
    </citation>
    <scope>NUCLEOTIDE SEQUENCE [LARGE SCALE GENOMIC DNA]</scope>
    <source>
        <strain evidence="2">ADurb.Bin417</strain>
    </source>
</reference>